<sequence>MVPQPTAKPVTDGRVTESTWTSALPDATGHKLVQLPLPVLDALGNGDLQLSRDLYSSALTPYIANDCSSVWRRRAAQINADPKDAVWVSRLLLDKNGVVVGRAGFHGQPDEHGMVEVGYSVDPRHRRQGHARAALRILLDVAAAESRVTTVRASVSPDNIPSRSLVNQFGFVEVGEQWDDEDGREIVLEISCRVQKK</sequence>
<dbReference type="PANTHER" id="PTHR43792:SF13">
    <property type="entry name" value="ACETYLTRANSFERASE"/>
    <property type="match status" value="1"/>
</dbReference>
<dbReference type="InterPro" id="IPR016181">
    <property type="entry name" value="Acyl_CoA_acyltransferase"/>
</dbReference>
<evidence type="ECO:0000313" key="3">
    <source>
        <dbReference type="Proteomes" id="UP001251528"/>
    </source>
</evidence>
<dbReference type="SUPFAM" id="SSF55729">
    <property type="entry name" value="Acyl-CoA N-acyltransferases (Nat)"/>
    <property type="match status" value="1"/>
</dbReference>
<dbReference type="PROSITE" id="PS51186">
    <property type="entry name" value="GNAT"/>
    <property type="match status" value="1"/>
</dbReference>
<protein>
    <recommendedName>
        <fullName evidence="1">N-acetyltransferase domain-containing protein</fullName>
    </recommendedName>
</protein>
<dbReference type="AlphaFoldDB" id="A0AAJ0CG14"/>
<dbReference type="EMBL" id="JASWJB010000376">
    <property type="protein sequence ID" value="KAK2590977.1"/>
    <property type="molecule type" value="Genomic_DNA"/>
</dbReference>
<evidence type="ECO:0000313" key="2">
    <source>
        <dbReference type="EMBL" id="KAK2590977.1"/>
    </source>
</evidence>
<dbReference type="Gene3D" id="3.40.630.30">
    <property type="match status" value="1"/>
</dbReference>
<dbReference type="InterPro" id="IPR000182">
    <property type="entry name" value="GNAT_dom"/>
</dbReference>
<organism evidence="2 3">
    <name type="scientific">Conoideocrella luteorostrata</name>
    <dbReference type="NCBI Taxonomy" id="1105319"/>
    <lineage>
        <taxon>Eukaryota</taxon>
        <taxon>Fungi</taxon>
        <taxon>Dikarya</taxon>
        <taxon>Ascomycota</taxon>
        <taxon>Pezizomycotina</taxon>
        <taxon>Sordariomycetes</taxon>
        <taxon>Hypocreomycetidae</taxon>
        <taxon>Hypocreales</taxon>
        <taxon>Clavicipitaceae</taxon>
        <taxon>Conoideocrella</taxon>
    </lineage>
</organism>
<evidence type="ECO:0000259" key="1">
    <source>
        <dbReference type="PROSITE" id="PS51186"/>
    </source>
</evidence>
<feature type="domain" description="N-acetyltransferase" evidence="1">
    <location>
        <begin position="38"/>
        <end position="193"/>
    </location>
</feature>
<comment type="caution">
    <text evidence="2">The sequence shown here is derived from an EMBL/GenBank/DDBJ whole genome shotgun (WGS) entry which is preliminary data.</text>
</comment>
<proteinExistence type="predicted"/>
<gene>
    <name evidence="2" type="ORF">QQS21_011336</name>
</gene>
<dbReference type="Proteomes" id="UP001251528">
    <property type="component" value="Unassembled WGS sequence"/>
</dbReference>
<dbReference type="Pfam" id="PF13302">
    <property type="entry name" value="Acetyltransf_3"/>
    <property type="match status" value="1"/>
</dbReference>
<dbReference type="PANTHER" id="PTHR43792">
    <property type="entry name" value="GNAT FAMILY, PUTATIVE (AFU_ORTHOLOGUE AFUA_3G00765)-RELATED-RELATED"/>
    <property type="match status" value="1"/>
</dbReference>
<name>A0AAJ0CG14_9HYPO</name>
<dbReference type="GO" id="GO:0016747">
    <property type="term" value="F:acyltransferase activity, transferring groups other than amino-acyl groups"/>
    <property type="evidence" value="ECO:0007669"/>
    <property type="project" value="InterPro"/>
</dbReference>
<dbReference type="InterPro" id="IPR051531">
    <property type="entry name" value="N-acetyltransferase"/>
</dbReference>
<dbReference type="CDD" id="cd04301">
    <property type="entry name" value="NAT_SF"/>
    <property type="match status" value="1"/>
</dbReference>
<reference evidence="2" key="1">
    <citation type="submission" date="2023-06" db="EMBL/GenBank/DDBJ databases">
        <title>Conoideocrella luteorostrata (Hypocreales: Clavicipitaceae), a potential biocontrol fungus for elongate hemlock scale in United States Christmas tree production areas.</title>
        <authorList>
            <person name="Barrett H."/>
            <person name="Lovett B."/>
            <person name="Macias A.M."/>
            <person name="Stajich J.E."/>
            <person name="Kasson M.T."/>
        </authorList>
    </citation>
    <scope>NUCLEOTIDE SEQUENCE</scope>
    <source>
        <strain evidence="2">ARSEF 14590</strain>
    </source>
</reference>
<accession>A0AAJ0CG14</accession>
<keyword evidence="3" id="KW-1185">Reference proteome</keyword>